<evidence type="ECO:0000313" key="4">
    <source>
        <dbReference type="EMBL" id="QBE97407.1"/>
    </source>
</evidence>
<name>A0A4P6M241_9FIRM</name>
<dbReference type="InterPro" id="IPR041522">
    <property type="entry name" value="CdaR_GGDEF"/>
</dbReference>
<dbReference type="Pfam" id="PF13556">
    <property type="entry name" value="HTH_30"/>
    <property type="match status" value="1"/>
</dbReference>
<dbReference type="InterPro" id="IPR051448">
    <property type="entry name" value="CdaR-like_regulators"/>
</dbReference>
<proteinExistence type="inferred from homology"/>
<evidence type="ECO:0000259" key="3">
    <source>
        <dbReference type="Pfam" id="PF17853"/>
    </source>
</evidence>
<comment type="similarity">
    <text evidence="1">Belongs to the CdaR family.</text>
</comment>
<evidence type="ECO:0008006" key="6">
    <source>
        <dbReference type="Google" id="ProtNLM"/>
    </source>
</evidence>
<dbReference type="Proteomes" id="UP000289794">
    <property type="component" value="Chromosome"/>
</dbReference>
<dbReference type="AlphaFoldDB" id="A0A4P6M241"/>
<evidence type="ECO:0000256" key="1">
    <source>
        <dbReference type="ARBA" id="ARBA00006754"/>
    </source>
</evidence>
<evidence type="ECO:0000313" key="5">
    <source>
        <dbReference type="Proteomes" id="UP000289794"/>
    </source>
</evidence>
<feature type="domain" description="PucR C-terminal helix-turn-helix" evidence="2">
    <location>
        <begin position="440"/>
        <end position="492"/>
    </location>
</feature>
<evidence type="ECO:0000259" key="2">
    <source>
        <dbReference type="Pfam" id="PF13556"/>
    </source>
</evidence>
<dbReference type="InterPro" id="IPR042070">
    <property type="entry name" value="PucR_C-HTH_sf"/>
</dbReference>
<dbReference type="Gene3D" id="1.10.10.2840">
    <property type="entry name" value="PucR C-terminal helix-turn-helix domain"/>
    <property type="match status" value="1"/>
</dbReference>
<reference evidence="4 5" key="1">
    <citation type="submission" date="2019-01" db="EMBL/GenBank/DDBJ databases">
        <title>PMF-metabolizing Aryl O-demethylase.</title>
        <authorList>
            <person name="Kim M."/>
        </authorList>
    </citation>
    <scope>NUCLEOTIDE SEQUENCE [LARGE SCALE GENOMIC DNA]</scope>
    <source>
        <strain evidence="4 5">PMF1</strain>
    </source>
</reference>
<accession>A0A4P6M241</accession>
<dbReference type="EMBL" id="CP035945">
    <property type="protein sequence ID" value="QBE97407.1"/>
    <property type="molecule type" value="Genomic_DNA"/>
</dbReference>
<dbReference type="RefSeq" id="WP_130181222.1">
    <property type="nucleotide sequence ID" value="NZ_CP035945.1"/>
</dbReference>
<dbReference type="KEGG" id="bpro:PMF13cell1_02964"/>
<dbReference type="InterPro" id="IPR025736">
    <property type="entry name" value="PucR_C-HTH_dom"/>
</dbReference>
<gene>
    <name evidence="4" type="ORF">PMF13cell1_02964</name>
</gene>
<sequence>MKLNGYILAGDLKGLEGSSLRSDSMELPLTNALIWREGAAFRPYYVYIMYAGELERIPKKHPALTVVSIGIPSRECLEREGLDILWVRPYLTPQMILSMILKIFEKYRKFEEEMNRLCREGKDFSALAPVLLSVFSNPIIVAGGHMEILALSQNEDTCRIPCECRDGDTDFLRPALERAFRSAWMQEEGAVSATEEGIPFLAVPVRESGSILMGIFLLSVTTPLAERDRVLLCYIGGYLKCMYRVNFINRCQGMERMQKILAEQAERGKSLSQMPKSLERGLGTLGWEAKGSYVCIVLKSAFFSRVSQREIPADTLFESSSLMVKTKTEIFFLCNLLKISGGVEEIADRLEQVLKDSPLIAGVSTPFRSFLDYPDYYIQAKAAIRIGNKLDYTRKACLFQDFALDYIIYEGWKSLPVNVLLFGGLKDLLLHDYVHHTSYYETLEALFDNFMVMSRTASQLGIHISTLKYRVRRIHEMLGLDLNDSYNKMYLQSILFLLKQDTSSLEEYMEQEGKKAVRTIRVASSEKIK</sequence>
<dbReference type="PANTHER" id="PTHR33744">
    <property type="entry name" value="CARBOHYDRATE DIACID REGULATOR"/>
    <property type="match status" value="1"/>
</dbReference>
<dbReference type="Pfam" id="PF17853">
    <property type="entry name" value="GGDEF_2"/>
    <property type="match status" value="1"/>
</dbReference>
<feature type="domain" description="CdaR GGDEF-like" evidence="3">
    <location>
        <begin position="277"/>
        <end position="386"/>
    </location>
</feature>
<protein>
    <recommendedName>
        <fullName evidence="6">PucR family transcriptional regulator</fullName>
    </recommendedName>
</protein>
<organism evidence="4 5">
    <name type="scientific">Blautia producta</name>
    <dbReference type="NCBI Taxonomy" id="33035"/>
    <lineage>
        <taxon>Bacteria</taxon>
        <taxon>Bacillati</taxon>
        <taxon>Bacillota</taxon>
        <taxon>Clostridia</taxon>
        <taxon>Lachnospirales</taxon>
        <taxon>Lachnospiraceae</taxon>
        <taxon>Blautia</taxon>
    </lineage>
</organism>